<dbReference type="Pfam" id="PF00488">
    <property type="entry name" value="MutS_V"/>
    <property type="match status" value="1"/>
</dbReference>
<dbReference type="InterPro" id="IPR027417">
    <property type="entry name" value="P-loop_NTPase"/>
</dbReference>
<reference evidence="6" key="1">
    <citation type="journal article" date="2019" name="Int. J. Syst. Evol. Microbiol.">
        <title>The Global Catalogue of Microorganisms (GCM) 10K type strain sequencing project: providing services to taxonomists for standard genome sequencing and annotation.</title>
        <authorList>
            <consortium name="The Broad Institute Genomics Platform"/>
            <consortium name="The Broad Institute Genome Sequencing Center for Infectious Disease"/>
            <person name="Wu L."/>
            <person name="Ma J."/>
        </authorList>
    </citation>
    <scope>NUCLEOTIDE SEQUENCE [LARGE SCALE GENOMIC DNA]</scope>
    <source>
        <strain evidence="6">CCM 8980</strain>
    </source>
</reference>
<protein>
    <submittedName>
        <fullName evidence="5">DNA mismatch repair protein MutS</fullName>
    </submittedName>
</protein>
<gene>
    <name evidence="5" type="ORF">ACFQ4P_03540</name>
</gene>
<dbReference type="EMBL" id="JBHTOC010000004">
    <property type="protein sequence ID" value="MFD1429323.1"/>
    <property type="molecule type" value="Genomic_DNA"/>
</dbReference>
<sequence length="495" mass="54187">MNVGLLGERLDWTGQWTPTEAQRAVFADLEMQPILEAALDGQRDLAQVVTRSWFEPVTDAATLVYRQQMAAYATQHLDYFRQVHQLAKDTGAEVRRNNWLVGTQAAAYSLSSTCSLCARYLKGVAAIRALPLPPAPWPAGLTAFHQTLTTQFGDGRLAKMQSLLADLSDNRVYAVEGRLSASLGSDVGEREVQHVHRLLDRVSEQLHLGKRKASFTLSARDDNGTKALVRVENQASYASAKAMMQIYHALAHFFAELEAETGWLIAVGQLSAALTGPQVFPTAAPKFTATGLTNAVLQLQPDVSTVIGNALDLTPGHGLIITGANQGGKTTFLRAVGQAVLMGEAGMPVCAEKMTLPPFDQVLTHFKREEDAQVVSEKLDEELKRMRGLVDQLTPQSLVLMNESFSSTNEHEGSQINSEITGGLLGRGCTVVSVSHQFEYTQLLQQEALPVRFLRAERAEDGSRSFKLMAGAPLPTSYGQDIFDRRFGALRKKHR</sequence>
<dbReference type="RefSeq" id="WP_203636981.1">
    <property type="nucleotide sequence ID" value="NZ_BOLS01000004.1"/>
</dbReference>
<dbReference type="PANTHER" id="PTHR11361">
    <property type="entry name" value="DNA MISMATCH REPAIR PROTEIN MUTS FAMILY MEMBER"/>
    <property type="match status" value="1"/>
</dbReference>
<dbReference type="SUPFAM" id="SSF52540">
    <property type="entry name" value="P-loop containing nucleoside triphosphate hydrolases"/>
    <property type="match status" value="1"/>
</dbReference>
<organism evidence="5 6">
    <name type="scientific">Lacticaseibacillus mingshuiensis</name>
    <dbReference type="NCBI Taxonomy" id="2799574"/>
    <lineage>
        <taxon>Bacteria</taxon>
        <taxon>Bacillati</taxon>
        <taxon>Bacillota</taxon>
        <taxon>Bacilli</taxon>
        <taxon>Lactobacillales</taxon>
        <taxon>Lactobacillaceae</taxon>
        <taxon>Lacticaseibacillus</taxon>
    </lineage>
</organism>
<keyword evidence="2" id="KW-0067">ATP-binding</keyword>
<comment type="caution">
    <text evidence="5">The sequence shown here is derived from an EMBL/GenBank/DDBJ whole genome shotgun (WGS) entry which is preliminary data.</text>
</comment>
<evidence type="ECO:0000256" key="3">
    <source>
        <dbReference type="ARBA" id="ARBA00023125"/>
    </source>
</evidence>
<keyword evidence="6" id="KW-1185">Reference proteome</keyword>
<evidence type="ECO:0000313" key="6">
    <source>
        <dbReference type="Proteomes" id="UP001597196"/>
    </source>
</evidence>
<dbReference type="Proteomes" id="UP001597196">
    <property type="component" value="Unassembled WGS sequence"/>
</dbReference>
<dbReference type="Gene3D" id="3.40.50.300">
    <property type="entry name" value="P-loop containing nucleotide triphosphate hydrolases"/>
    <property type="match status" value="1"/>
</dbReference>
<feature type="domain" description="DNA mismatch repair proteins mutS family" evidence="4">
    <location>
        <begin position="316"/>
        <end position="491"/>
    </location>
</feature>
<evidence type="ECO:0000259" key="4">
    <source>
        <dbReference type="SMART" id="SM00534"/>
    </source>
</evidence>
<dbReference type="SMART" id="SM00534">
    <property type="entry name" value="MUTSac"/>
    <property type="match status" value="1"/>
</dbReference>
<dbReference type="InterPro" id="IPR045076">
    <property type="entry name" value="MutS"/>
</dbReference>
<evidence type="ECO:0000256" key="2">
    <source>
        <dbReference type="ARBA" id="ARBA00022840"/>
    </source>
</evidence>
<evidence type="ECO:0000313" key="5">
    <source>
        <dbReference type="EMBL" id="MFD1429323.1"/>
    </source>
</evidence>
<keyword evidence="3" id="KW-0238">DNA-binding</keyword>
<name>A0ABW4CH76_9LACO</name>
<dbReference type="InterPro" id="IPR000432">
    <property type="entry name" value="DNA_mismatch_repair_MutS_C"/>
</dbReference>
<accession>A0ABW4CH76</accession>
<proteinExistence type="predicted"/>
<keyword evidence="1" id="KW-0547">Nucleotide-binding</keyword>
<dbReference type="PANTHER" id="PTHR11361:SF34">
    <property type="entry name" value="DNA MISMATCH REPAIR PROTEIN MSH1, MITOCHONDRIAL"/>
    <property type="match status" value="1"/>
</dbReference>
<evidence type="ECO:0000256" key="1">
    <source>
        <dbReference type="ARBA" id="ARBA00022741"/>
    </source>
</evidence>